<dbReference type="NCBIfam" id="TIGR04019">
    <property type="entry name" value="B_thiol_YtxJ"/>
    <property type="match status" value="1"/>
</dbReference>
<dbReference type="OrthoDB" id="677051at2"/>
<accession>A0A4Y6UWL7</accession>
<dbReference type="Gene3D" id="3.40.30.10">
    <property type="entry name" value="Glutaredoxin"/>
    <property type="match status" value="1"/>
</dbReference>
<name>A0A4Y6UWL7_SACBS</name>
<gene>
    <name evidence="1" type="primary">ytxJ</name>
    <name evidence="1" type="ORF">FFV09_05765</name>
</gene>
<dbReference type="InterPro" id="IPR022551">
    <property type="entry name" value="BrxC"/>
</dbReference>
<keyword evidence="2" id="KW-1185">Reference proteome</keyword>
<evidence type="ECO:0000313" key="1">
    <source>
        <dbReference type="EMBL" id="QDH20405.1"/>
    </source>
</evidence>
<sequence>MKPNYVEIDLSEQWESLLAQSGEQAVLLLKHSTACPISGAAFKEFKVYTRKLKRPIVCALVKVIECRAVSNDIEEALGIKHESPQALLIHGGKVLWHASHWDITYERIEQQVNAQIAKG</sequence>
<dbReference type="Proteomes" id="UP000316968">
    <property type="component" value="Chromosome"/>
</dbReference>
<organism evidence="1 2">
    <name type="scientific">Saccharibacillus brassicae</name>
    <dbReference type="NCBI Taxonomy" id="2583377"/>
    <lineage>
        <taxon>Bacteria</taxon>
        <taxon>Bacillati</taxon>
        <taxon>Bacillota</taxon>
        <taxon>Bacilli</taxon>
        <taxon>Bacillales</taxon>
        <taxon>Paenibacillaceae</taxon>
        <taxon>Saccharibacillus</taxon>
    </lineage>
</organism>
<dbReference type="AlphaFoldDB" id="A0A4Y6UWL7"/>
<reference evidence="1 2" key="1">
    <citation type="submission" date="2019-06" db="EMBL/GenBank/DDBJ databases">
        <title>Saccharibacillus brassicae sp. nov., an endophytic bacterium isolated from Chinese cabbage seeds (Brassica pekinensis).</title>
        <authorList>
            <person name="Jiang L."/>
            <person name="Lee J."/>
            <person name="Kim S.W."/>
        </authorList>
    </citation>
    <scope>NUCLEOTIDE SEQUENCE [LARGE SCALE GENOMIC DNA]</scope>
    <source>
        <strain evidence="2">KCTC 43072 / ATSA2</strain>
    </source>
</reference>
<protein>
    <submittedName>
        <fullName evidence="1">Bacillithiol system redox-active protein YtxJ</fullName>
    </submittedName>
</protein>
<dbReference type="KEGG" id="saca:FFV09_05765"/>
<proteinExistence type="predicted"/>
<dbReference type="Pfam" id="PF11009">
    <property type="entry name" value="BrxC"/>
    <property type="match status" value="1"/>
</dbReference>
<evidence type="ECO:0000313" key="2">
    <source>
        <dbReference type="Proteomes" id="UP000316968"/>
    </source>
</evidence>
<dbReference type="RefSeq" id="WP_141446890.1">
    <property type="nucleotide sequence ID" value="NZ_CP041217.1"/>
</dbReference>
<dbReference type="EMBL" id="CP041217">
    <property type="protein sequence ID" value="QDH20405.1"/>
    <property type="molecule type" value="Genomic_DNA"/>
</dbReference>